<protein>
    <submittedName>
        <fullName evidence="1">Uncharacterized protein</fullName>
    </submittedName>
</protein>
<reference evidence="1" key="1">
    <citation type="journal article" date="2019" name="Environ. Microbiol.">
        <title>Fungal ecological strategies reflected in gene transcription - a case study of two litter decomposers.</title>
        <authorList>
            <person name="Barbi F."/>
            <person name="Kohler A."/>
            <person name="Barry K."/>
            <person name="Baskaran P."/>
            <person name="Daum C."/>
            <person name="Fauchery L."/>
            <person name="Ihrmark K."/>
            <person name="Kuo A."/>
            <person name="LaButti K."/>
            <person name="Lipzen A."/>
            <person name="Morin E."/>
            <person name="Grigoriev I.V."/>
            <person name="Henrissat B."/>
            <person name="Lindahl B."/>
            <person name="Martin F."/>
        </authorList>
    </citation>
    <scope>NUCLEOTIDE SEQUENCE</scope>
    <source>
        <strain evidence="1">JB14</strain>
    </source>
</reference>
<accession>A0A6A4IGL6</accession>
<gene>
    <name evidence="1" type="ORF">BT96DRAFT_54011</name>
</gene>
<proteinExistence type="predicted"/>
<name>A0A6A4IGL6_9AGAR</name>
<evidence type="ECO:0000313" key="1">
    <source>
        <dbReference type="EMBL" id="KAE9407914.1"/>
    </source>
</evidence>
<organism evidence="1 2">
    <name type="scientific">Gymnopus androsaceus JB14</name>
    <dbReference type="NCBI Taxonomy" id="1447944"/>
    <lineage>
        <taxon>Eukaryota</taxon>
        <taxon>Fungi</taxon>
        <taxon>Dikarya</taxon>
        <taxon>Basidiomycota</taxon>
        <taxon>Agaricomycotina</taxon>
        <taxon>Agaricomycetes</taxon>
        <taxon>Agaricomycetidae</taxon>
        <taxon>Agaricales</taxon>
        <taxon>Marasmiineae</taxon>
        <taxon>Omphalotaceae</taxon>
        <taxon>Gymnopus</taxon>
    </lineage>
</organism>
<dbReference type="EMBL" id="ML769393">
    <property type="protein sequence ID" value="KAE9407914.1"/>
    <property type="molecule type" value="Genomic_DNA"/>
</dbReference>
<dbReference type="Proteomes" id="UP000799118">
    <property type="component" value="Unassembled WGS sequence"/>
</dbReference>
<dbReference type="AlphaFoldDB" id="A0A6A4IGL6"/>
<evidence type="ECO:0000313" key="2">
    <source>
        <dbReference type="Proteomes" id="UP000799118"/>
    </source>
</evidence>
<keyword evidence="2" id="KW-1185">Reference proteome</keyword>
<sequence>MILLNATLVINIPIRARCTCTRAATKFIAVLYTRQFTTDQTGQSCTTPHALSWTLSRWFRSSCAVLLVFVFASTSERFGFAFPVSSFRFAHRYSFTCLVFNMNEFHF</sequence>